<reference evidence="1 2" key="1">
    <citation type="submission" date="2017-09" db="EMBL/GenBank/DDBJ databases">
        <title>Depth-based differentiation of microbial function through sediment-hosted aquifers and enrichment of novel symbionts in the deep terrestrial subsurface.</title>
        <authorList>
            <person name="Probst A.J."/>
            <person name="Ladd B."/>
            <person name="Jarett J.K."/>
            <person name="Geller-Mcgrath D.E."/>
            <person name="Sieber C.M."/>
            <person name="Emerson J.B."/>
            <person name="Anantharaman K."/>
            <person name="Thomas B.C."/>
            <person name="Malmstrom R."/>
            <person name="Stieglmeier M."/>
            <person name="Klingl A."/>
            <person name="Woyke T."/>
            <person name="Ryan C.M."/>
            <person name="Banfield J.F."/>
        </authorList>
    </citation>
    <scope>NUCLEOTIDE SEQUENCE [LARGE SCALE GENOMIC DNA]</scope>
    <source>
        <strain evidence="1">CG08_land_8_20_14_0_20_45_16</strain>
    </source>
</reference>
<dbReference type="PANTHER" id="PTHR42892">
    <property type="entry name" value="GLUCOSAMINE-6-PHOSPHATE DEAMINASE-LIKE PROTEIN BT_0258-RELATED"/>
    <property type="match status" value="1"/>
</dbReference>
<gene>
    <name evidence="1" type="ORF">COT42_07655</name>
</gene>
<dbReference type="PANTHER" id="PTHR42892:SF1">
    <property type="entry name" value="GLUCOSAMINE-6-PHOSPHATE ISOMERASE"/>
    <property type="match status" value="1"/>
</dbReference>
<comment type="caution">
    <text evidence="1">The sequence shown here is derived from an EMBL/GenBank/DDBJ whole genome shotgun (WGS) entry which is preliminary data.</text>
</comment>
<sequence>MKYVEAFDNWLRLRSPIDMIILGLGPDGHLAFLPQGSDPKTGQLASRVRLWPGLIDWKWGLSSEACICTRVASAQTCDLLRPPSHALTITLPTILTAKEIILMAFGPGKALPVYQLLEGEDGPQRFIAQYLWAAEGRVTIVLDEPAAAQLSRTSEACCC</sequence>
<dbReference type="EMBL" id="PEYM01000128">
    <property type="protein sequence ID" value="PIS28508.1"/>
    <property type="molecule type" value="Genomic_DNA"/>
</dbReference>
<accession>A0A2H0XWI0</accession>
<dbReference type="AlphaFoldDB" id="A0A2H0XWI0"/>
<dbReference type="Gene3D" id="3.40.50.1360">
    <property type="match status" value="1"/>
</dbReference>
<protein>
    <submittedName>
        <fullName evidence="1">Uncharacterized protein</fullName>
    </submittedName>
</protein>
<dbReference type="SUPFAM" id="SSF100950">
    <property type="entry name" value="NagB/RpiA/CoA transferase-like"/>
    <property type="match status" value="1"/>
</dbReference>
<organism evidence="1 2">
    <name type="scientific">Candidatus Saganbacteria bacterium CG08_land_8_20_14_0_20_45_16</name>
    <dbReference type="NCBI Taxonomy" id="2014293"/>
    <lineage>
        <taxon>Bacteria</taxon>
        <taxon>Bacillati</taxon>
        <taxon>Saganbacteria</taxon>
    </lineage>
</organism>
<name>A0A2H0XWI0_UNCSA</name>
<evidence type="ECO:0000313" key="1">
    <source>
        <dbReference type="EMBL" id="PIS28508.1"/>
    </source>
</evidence>
<evidence type="ECO:0000313" key="2">
    <source>
        <dbReference type="Proteomes" id="UP000231343"/>
    </source>
</evidence>
<dbReference type="Proteomes" id="UP000231343">
    <property type="component" value="Unassembled WGS sequence"/>
</dbReference>
<dbReference type="InterPro" id="IPR037171">
    <property type="entry name" value="NagB/RpiA_transferase-like"/>
</dbReference>
<proteinExistence type="predicted"/>
<dbReference type="InterPro" id="IPR052960">
    <property type="entry name" value="GlcN6P_deaminase-like"/>
</dbReference>